<dbReference type="InterPro" id="IPR011518">
    <property type="entry name" value="Transposase_36"/>
</dbReference>
<proteinExistence type="predicted"/>
<name>A0A2M7M1K8_9BACT</name>
<reference evidence="2" key="1">
    <citation type="submission" date="2017-09" db="EMBL/GenBank/DDBJ databases">
        <title>Depth-based differentiation of microbial function through sediment-hosted aquifers and enrichment of novel symbionts in the deep terrestrial subsurface.</title>
        <authorList>
            <person name="Probst A.J."/>
            <person name="Ladd B."/>
            <person name="Jarett J.K."/>
            <person name="Geller-Mcgrath D.E."/>
            <person name="Sieber C.M.K."/>
            <person name="Emerson J.B."/>
            <person name="Anantharaman K."/>
            <person name="Thomas B.C."/>
            <person name="Malmstrom R."/>
            <person name="Stieglmeier M."/>
            <person name="Klingl A."/>
            <person name="Woyke T."/>
            <person name="Ryan C.M."/>
            <person name="Banfield J.F."/>
        </authorList>
    </citation>
    <scope>NUCLEOTIDE SEQUENCE [LARGE SCALE GENOMIC DNA]</scope>
</reference>
<accession>A0A2M7M1K8</accession>
<sequence length="119" mass="13504">MGRMLKEMGYSLQANVKAKEGKTHKDRNAQFLYINELAKEFVKQGNPVISVDAKKKERIGDFKNPGKRWYPKGSPQQVNVYDFPSLSKGTAVPYGAYDIQNNNGIVNVGISRREQRSLR</sequence>
<comment type="caution">
    <text evidence="1">The sequence shown here is derived from an EMBL/GenBank/DDBJ whole genome shotgun (WGS) entry which is preliminary data.</text>
</comment>
<evidence type="ECO:0008006" key="3">
    <source>
        <dbReference type="Google" id="ProtNLM"/>
    </source>
</evidence>
<dbReference type="Pfam" id="PF07592">
    <property type="entry name" value="DDE_Tnp_ISAZ013"/>
    <property type="match status" value="1"/>
</dbReference>
<evidence type="ECO:0000313" key="2">
    <source>
        <dbReference type="Proteomes" id="UP000229703"/>
    </source>
</evidence>
<dbReference type="AlphaFoldDB" id="A0A2M7M1K8"/>
<dbReference type="Proteomes" id="UP000229703">
    <property type="component" value="Unassembled WGS sequence"/>
</dbReference>
<gene>
    <name evidence="1" type="ORF">COZ37_07120</name>
</gene>
<organism evidence="1 2">
    <name type="scientific">bacterium (Candidatus Ratteibacteria) CG_4_10_14_3_um_filter_41_18</name>
    <dbReference type="NCBI Taxonomy" id="2014287"/>
    <lineage>
        <taxon>Bacteria</taxon>
        <taxon>Candidatus Ratteibacteria</taxon>
    </lineage>
</organism>
<dbReference type="EMBL" id="PFJK01000305">
    <property type="protein sequence ID" value="PIX76583.1"/>
    <property type="molecule type" value="Genomic_DNA"/>
</dbReference>
<evidence type="ECO:0000313" key="1">
    <source>
        <dbReference type="EMBL" id="PIX76583.1"/>
    </source>
</evidence>
<protein>
    <recommendedName>
        <fullName evidence="3">Transposase</fullName>
    </recommendedName>
</protein>